<sequence>MSIPNEVFITFSFIGFLLCCIPFPWHLEAWNTGTCLYMAWAGLGCLNVFINAVVWNGNAINWAPVWCDISARFIVGLSIGIPCASLCINRRLYHIASVRSVTTTKAEKRRAIMVDLAIGLGIPILVMILQYIPQGHRFNIFEDLGCVPSTYVTPVAIALVYVPPVIVGCVSAVYCVLSIRAFLKSRRQFKQLLSGSKNLSTGRYTRLMMLAGIDTALTVPLGIFAIYENTSVAGVSPWKGWADTHWGFSRVEQIPALIWRARPDLETSLELTRFFTILCAFIFFAFFGFADEARKNYRSAVTSVAKRVGVSTGSSGFGLFSSTGSKTKGSDMTSTGRGATLPVFVERHTVRKHDELDSISDMSVSIADVGGFLDEKNEKPQSLTVQVSYDGMGLSDVGGTLADYSDSPYSPTPSSGASSASSIAEPTAAVTRPDSNCIEISSVRHLDVGECPDALSIPEPTHDASAAPRHLSDASPV</sequence>
<gene>
    <name evidence="12" type="primary">STE3</name>
    <name evidence="12" type="ORF">LshimejAT787_1602520</name>
</gene>
<feature type="compositionally biased region" description="Low complexity" evidence="10">
    <location>
        <begin position="403"/>
        <end position="424"/>
    </location>
</feature>
<reference evidence="12" key="1">
    <citation type="submission" date="2022-07" db="EMBL/GenBank/DDBJ databases">
        <title>The genome of Lyophyllum shimeji provides insight into the initial evolution of ectomycorrhizal fungal genome.</title>
        <authorList>
            <person name="Kobayashi Y."/>
            <person name="Shibata T."/>
            <person name="Hirakawa H."/>
            <person name="Shigenobu S."/>
            <person name="Nishiyama T."/>
            <person name="Yamada A."/>
            <person name="Hasebe M."/>
            <person name="Kawaguchi M."/>
        </authorList>
    </citation>
    <scope>NUCLEOTIDE SEQUENCE</scope>
    <source>
        <strain evidence="12">AT787</strain>
    </source>
</reference>
<feature type="transmembrane region" description="Helical" evidence="11">
    <location>
        <begin position="6"/>
        <end position="25"/>
    </location>
</feature>
<feature type="region of interest" description="Disordered" evidence="10">
    <location>
        <begin position="451"/>
        <end position="477"/>
    </location>
</feature>
<dbReference type="AlphaFoldDB" id="A0A9P3UTL9"/>
<keyword evidence="8 12" id="KW-0675">Receptor</keyword>
<comment type="caution">
    <text evidence="12">The sequence shown here is derived from an EMBL/GenBank/DDBJ whole genome shotgun (WGS) entry which is preliminary data.</text>
</comment>
<keyword evidence="9" id="KW-0807">Transducer</keyword>
<evidence type="ECO:0000313" key="12">
    <source>
        <dbReference type="EMBL" id="GLB44322.1"/>
    </source>
</evidence>
<dbReference type="EMBL" id="BRPK01000016">
    <property type="protein sequence ID" value="GLB44322.1"/>
    <property type="molecule type" value="Genomic_DNA"/>
</dbReference>
<dbReference type="GO" id="GO:0005886">
    <property type="term" value="C:plasma membrane"/>
    <property type="evidence" value="ECO:0007669"/>
    <property type="project" value="TreeGrafter"/>
</dbReference>
<feature type="region of interest" description="Disordered" evidence="10">
    <location>
        <begin position="403"/>
        <end position="430"/>
    </location>
</feature>
<name>A0A9P3UTL9_LYOSH</name>
<dbReference type="PANTHER" id="PTHR28097:SF1">
    <property type="entry name" value="PHEROMONE A FACTOR RECEPTOR"/>
    <property type="match status" value="1"/>
</dbReference>
<evidence type="ECO:0000256" key="7">
    <source>
        <dbReference type="ARBA" id="ARBA00023136"/>
    </source>
</evidence>
<evidence type="ECO:0000313" key="13">
    <source>
        <dbReference type="Proteomes" id="UP001063166"/>
    </source>
</evidence>
<dbReference type="OrthoDB" id="2874149at2759"/>
<keyword evidence="6" id="KW-0297">G-protein coupled receptor</keyword>
<comment type="similarity">
    <text evidence="2">Belongs to the G-protein coupled receptor 4 family.</text>
</comment>
<evidence type="ECO:0000256" key="6">
    <source>
        <dbReference type="ARBA" id="ARBA00023040"/>
    </source>
</evidence>
<evidence type="ECO:0000256" key="2">
    <source>
        <dbReference type="ARBA" id="ARBA00011085"/>
    </source>
</evidence>
<evidence type="ECO:0000256" key="1">
    <source>
        <dbReference type="ARBA" id="ARBA00004141"/>
    </source>
</evidence>
<evidence type="ECO:0000256" key="9">
    <source>
        <dbReference type="ARBA" id="ARBA00023224"/>
    </source>
</evidence>
<dbReference type="InterPro" id="IPR000481">
    <property type="entry name" value="GPCR_Pheromne_B_alpha_rcpt"/>
</dbReference>
<dbReference type="PRINTS" id="PR00899">
    <property type="entry name" value="GPCRSTE3"/>
</dbReference>
<dbReference type="CDD" id="cd14966">
    <property type="entry name" value="7tmD_STE3"/>
    <property type="match status" value="1"/>
</dbReference>
<keyword evidence="5 11" id="KW-1133">Transmembrane helix</keyword>
<feature type="transmembrane region" description="Helical" evidence="11">
    <location>
        <begin position="271"/>
        <end position="290"/>
    </location>
</feature>
<dbReference type="InterPro" id="IPR001499">
    <property type="entry name" value="GPCR_STE3"/>
</dbReference>
<dbReference type="Pfam" id="PF02076">
    <property type="entry name" value="STE3"/>
    <property type="match status" value="1"/>
</dbReference>
<feature type="transmembrane region" description="Helical" evidence="11">
    <location>
        <begin position="37"/>
        <end position="57"/>
    </location>
</feature>
<proteinExistence type="inferred from homology"/>
<evidence type="ECO:0000256" key="5">
    <source>
        <dbReference type="ARBA" id="ARBA00022989"/>
    </source>
</evidence>
<evidence type="ECO:0000256" key="4">
    <source>
        <dbReference type="ARBA" id="ARBA00022692"/>
    </source>
</evidence>
<feature type="transmembrane region" description="Helical" evidence="11">
    <location>
        <begin position="204"/>
        <end position="227"/>
    </location>
</feature>
<keyword evidence="3" id="KW-0589">Pheromone response</keyword>
<organism evidence="12 13">
    <name type="scientific">Lyophyllum shimeji</name>
    <name type="common">Hon-shimeji</name>
    <name type="synonym">Tricholoma shimeji</name>
    <dbReference type="NCBI Taxonomy" id="47721"/>
    <lineage>
        <taxon>Eukaryota</taxon>
        <taxon>Fungi</taxon>
        <taxon>Dikarya</taxon>
        <taxon>Basidiomycota</taxon>
        <taxon>Agaricomycotina</taxon>
        <taxon>Agaricomycetes</taxon>
        <taxon>Agaricomycetidae</taxon>
        <taxon>Agaricales</taxon>
        <taxon>Tricholomatineae</taxon>
        <taxon>Lyophyllaceae</taxon>
        <taxon>Lyophyllum</taxon>
    </lineage>
</organism>
<dbReference type="GO" id="GO:0004934">
    <property type="term" value="F:mating-type alpha-factor pheromone receptor activity"/>
    <property type="evidence" value="ECO:0007669"/>
    <property type="project" value="InterPro"/>
</dbReference>
<dbReference type="Proteomes" id="UP001063166">
    <property type="component" value="Unassembled WGS sequence"/>
</dbReference>
<keyword evidence="13" id="KW-1185">Reference proteome</keyword>
<evidence type="ECO:0000256" key="8">
    <source>
        <dbReference type="ARBA" id="ARBA00023170"/>
    </source>
</evidence>
<keyword evidence="7 11" id="KW-0472">Membrane</keyword>
<keyword evidence="4 11" id="KW-0812">Transmembrane</keyword>
<comment type="subcellular location">
    <subcellularLocation>
        <location evidence="1">Membrane</location>
        <topology evidence="1">Multi-pass membrane protein</topology>
    </subcellularLocation>
</comment>
<dbReference type="GO" id="GO:0000750">
    <property type="term" value="P:pheromone-dependent signal transduction involved in conjugation with cellular fusion"/>
    <property type="evidence" value="ECO:0007669"/>
    <property type="project" value="TreeGrafter"/>
</dbReference>
<accession>A0A9P3UTL9</accession>
<evidence type="ECO:0000256" key="10">
    <source>
        <dbReference type="SAM" id="MobiDB-lite"/>
    </source>
</evidence>
<dbReference type="PANTHER" id="PTHR28097">
    <property type="entry name" value="PHEROMONE A FACTOR RECEPTOR"/>
    <property type="match status" value="1"/>
</dbReference>
<evidence type="ECO:0000256" key="3">
    <source>
        <dbReference type="ARBA" id="ARBA00022507"/>
    </source>
</evidence>
<feature type="transmembrane region" description="Helical" evidence="11">
    <location>
        <begin position="110"/>
        <end position="132"/>
    </location>
</feature>
<protein>
    <submittedName>
        <fullName evidence="12">Pheromone receptor</fullName>
    </submittedName>
</protein>
<feature type="transmembrane region" description="Helical" evidence="11">
    <location>
        <begin position="152"/>
        <end position="183"/>
    </location>
</feature>
<evidence type="ECO:0000256" key="11">
    <source>
        <dbReference type="SAM" id="Phobius"/>
    </source>
</evidence>
<dbReference type="PRINTS" id="PR00901">
    <property type="entry name" value="PHEROMONEBAR"/>
</dbReference>